<sequence>MDPAYRGYMNILKQGSSSQHSGSSTQDSPPQIHSTFPQAHPTHSSQSLSPNFHNFHPFGQPANYQVYGNSPPSFLGFQQQGNWQQSIPISFQGFQQQESWGYSPNQVVGSPSSHGSESASPCPATQEKNFIAVEDSSGGEEENLIQEAGGREEGGRRGVRLNWTEEENIRLLSAWVNNSVDPIDGNDKKFDHYWRAVTAEFNSNTPSNDRKRTVVQCKSHWKGVKKEVTKWCGVYSQVTSTWRSGESDDMIIQRAHAWFKSQNNEKPFTLEYMWKDLKGLPKWQRIVEEENTNSKRTKISESGAYTSSSNQDTEDESRHKEKRPEGQKKAKAKLKGKGKKLPSSPLGDQPSQDFVLFNEAIKVKAAAMQKWTEVASESTKAKQSQTRRDLYQTYAKLVDKDTSNFTEKQLKRHEDILEKLAQEISEA</sequence>
<comment type="caution">
    <text evidence="3">The sequence shown here is derived from an EMBL/GenBank/DDBJ whole genome shotgun (WGS) entry which is preliminary data.</text>
</comment>
<proteinExistence type="predicted"/>
<feature type="region of interest" description="Disordered" evidence="1">
    <location>
        <begin position="101"/>
        <end position="156"/>
    </location>
</feature>
<feature type="compositionally biased region" description="Low complexity" evidence="1">
    <location>
        <begin position="110"/>
        <end position="123"/>
    </location>
</feature>
<dbReference type="AlphaFoldDB" id="A0A921RBM5"/>
<evidence type="ECO:0000313" key="4">
    <source>
        <dbReference type="Proteomes" id="UP000807115"/>
    </source>
</evidence>
<organism evidence="3 4">
    <name type="scientific">Sorghum bicolor</name>
    <name type="common">Sorghum</name>
    <name type="synonym">Sorghum vulgare</name>
    <dbReference type="NCBI Taxonomy" id="4558"/>
    <lineage>
        <taxon>Eukaryota</taxon>
        <taxon>Viridiplantae</taxon>
        <taxon>Streptophyta</taxon>
        <taxon>Embryophyta</taxon>
        <taxon>Tracheophyta</taxon>
        <taxon>Spermatophyta</taxon>
        <taxon>Magnoliopsida</taxon>
        <taxon>Liliopsida</taxon>
        <taxon>Poales</taxon>
        <taxon>Poaceae</taxon>
        <taxon>PACMAD clade</taxon>
        <taxon>Panicoideae</taxon>
        <taxon>Andropogonodae</taxon>
        <taxon>Andropogoneae</taxon>
        <taxon>Sorghinae</taxon>
        <taxon>Sorghum</taxon>
    </lineage>
</organism>
<dbReference type="Proteomes" id="UP000807115">
    <property type="component" value="Chromosome 3"/>
</dbReference>
<feature type="compositionally biased region" description="Low complexity" evidence="1">
    <location>
        <begin position="14"/>
        <end position="28"/>
    </location>
</feature>
<protein>
    <recommendedName>
        <fullName evidence="2">Myb-like domain-containing protein</fullName>
    </recommendedName>
</protein>
<name>A0A921RBM5_SORBI</name>
<dbReference type="PANTHER" id="PTHR45224">
    <property type="entry name" value="OS01G0527900 PROTEIN-RELATED"/>
    <property type="match status" value="1"/>
</dbReference>
<reference evidence="3" key="2">
    <citation type="submission" date="2020-10" db="EMBL/GenBank/DDBJ databases">
        <authorList>
            <person name="Cooper E.A."/>
            <person name="Brenton Z.W."/>
            <person name="Flinn B.S."/>
            <person name="Jenkins J."/>
            <person name="Shu S."/>
            <person name="Flowers D."/>
            <person name="Luo F."/>
            <person name="Wang Y."/>
            <person name="Xia P."/>
            <person name="Barry K."/>
            <person name="Daum C."/>
            <person name="Lipzen A."/>
            <person name="Yoshinaga Y."/>
            <person name="Schmutz J."/>
            <person name="Saski C."/>
            <person name="Vermerris W."/>
            <person name="Kresovich S."/>
        </authorList>
    </citation>
    <scope>NUCLEOTIDE SEQUENCE</scope>
</reference>
<dbReference type="PROSITE" id="PS50090">
    <property type="entry name" value="MYB_LIKE"/>
    <property type="match status" value="1"/>
</dbReference>
<feature type="region of interest" description="Disordered" evidence="1">
    <location>
        <begin position="14"/>
        <end position="55"/>
    </location>
</feature>
<dbReference type="EMBL" id="CM027682">
    <property type="protein sequence ID" value="KAG0535995.1"/>
    <property type="molecule type" value="Genomic_DNA"/>
</dbReference>
<feature type="compositionally biased region" description="Polar residues" evidence="1">
    <location>
        <begin position="29"/>
        <end position="52"/>
    </location>
</feature>
<feature type="region of interest" description="Disordered" evidence="1">
    <location>
        <begin position="292"/>
        <end position="350"/>
    </location>
</feature>
<dbReference type="InterPro" id="IPR001005">
    <property type="entry name" value="SANT/Myb"/>
</dbReference>
<reference evidence="3" key="1">
    <citation type="journal article" date="2019" name="BMC Genomics">
        <title>A new reference genome for Sorghum bicolor reveals high levels of sequence similarity between sweet and grain genotypes: implications for the genetics of sugar metabolism.</title>
        <authorList>
            <person name="Cooper E.A."/>
            <person name="Brenton Z.W."/>
            <person name="Flinn B.S."/>
            <person name="Jenkins J."/>
            <person name="Shu S."/>
            <person name="Flowers D."/>
            <person name="Luo F."/>
            <person name="Wang Y."/>
            <person name="Xia P."/>
            <person name="Barry K."/>
            <person name="Daum C."/>
            <person name="Lipzen A."/>
            <person name="Yoshinaga Y."/>
            <person name="Schmutz J."/>
            <person name="Saski C."/>
            <person name="Vermerris W."/>
            <person name="Kresovich S."/>
        </authorList>
    </citation>
    <scope>NUCLEOTIDE SEQUENCE</scope>
</reference>
<accession>A0A921RBM5</accession>
<feature type="domain" description="Myb-like" evidence="2">
    <location>
        <begin position="160"/>
        <end position="225"/>
    </location>
</feature>
<evidence type="ECO:0000259" key="2">
    <source>
        <dbReference type="PROSITE" id="PS50090"/>
    </source>
</evidence>
<feature type="compositionally biased region" description="Basic and acidic residues" evidence="1">
    <location>
        <begin position="316"/>
        <end position="328"/>
    </location>
</feature>
<evidence type="ECO:0000313" key="3">
    <source>
        <dbReference type="EMBL" id="KAG0535995.1"/>
    </source>
</evidence>
<dbReference type="PANTHER" id="PTHR45224:SF16">
    <property type="entry name" value="OS01G0527900 PROTEIN"/>
    <property type="match status" value="1"/>
</dbReference>
<evidence type="ECO:0000256" key="1">
    <source>
        <dbReference type="SAM" id="MobiDB-lite"/>
    </source>
</evidence>
<feature type="compositionally biased region" description="Basic residues" evidence="1">
    <location>
        <begin position="329"/>
        <end position="340"/>
    </location>
</feature>
<gene>
    <name evidence="3" type="ORF">BDA96_03G026100</name>
</gene>